<evidence type="ECO:0000256" key="2">
    <source>
        <dbReference type="ARBA" id="ARBA00022723"/>
    </source>
</evidence>
<comment type="caution">
    <text evidence="5">The sequence shown here is derived from an EMBL/GenBank/DDBJ whole genome shotgun (WGS) entry which is preliminary data.</text>
</comment>
<dbReference type="PANTHER" id="PTHR30502:SF0">
    <property type="entry name" value="PHOSPHOENOLPYRUVATE CARBOXYLASE FAMILY PROTEIN"/>
    <property type="match status" value="1"/>
</dbReference>
<dbReference type="EMBL" id="QGTR01000007">
    <property type="protein sequence ID" value="PWV97104.1"/>
    <property type="molecule type" value="Genomic_DNA"/>
</dbReference>
<dbReference type="GO" id="GO:0016832">
    <property type="term" value="F:aldehyde-lyase activity"/>
    <property type="evidence" value="ECO:0007669"/>
    <property type="project" value="TreeGrafter"/>
</dbReference>
<keyword evidence="6" id="KW-1185">Reference proteome</keyword>
<dbReference type="InterPro" id="IPR005000">
    <property type="entry name" value="Aldolase/citrate-lyase_domain"/>
</dbReference>
<gene>
    <name evidence="5" type="ORF">DFR52_10715</name>
</gene>
<protein>
    <submittedName>
        <fullName evidence="5">2-keto-3-deoxy-L-rhamnonate aldolase RhmA</fullName>
    </submittedName>
</protein>
<name>A0A317PEE4_9HYPH</name>
<dbReference type="SUPFAM" id="SSF51621">
    <property type="entry name" value="Phosphoenolpyruvate/pyruvate domain"/>
    <property type="match status" value="1"/>
</dbReference>
<evidence type="ECO:0000256" key="3">
    <source>
        <dbReference type="ARBA" id="ARBA00023239"/>
    </source>
</evidence>
<dbReference type="PANTHER" id="PTHR30502">
    <property type="entry name" value="2-KETO-3-DEOXY-L-RHAMNONATE ALDOLASE"/>
    <property type="match status" value="1"/>
</dbReference>
<evidence type="ECO:0000313" key="6">
    <source>
        <dbReference type="Proteomes" id="UP000246352"/>
    </source>
</evidence>
<accession>A0A317PEE4</accession>
<proteinExistence type="inferred from homology"/>
<dbReference type="GO" id="GO:0046872">
    <property type="term" value="F:metal ion binding"/>
    <property type="evidence" value="ECO:0007669"/>
    <property type="project" value="UniProtKB-KW"/>
</dbReference>
<dbReference type="InterPro" id="IPR040442">
    <property type="entry name" value="Pyrv_kinase-like_dom_sf"/>
</dbReference>
<keyword evidence="2" id="KW-0479">Metal-binding</keyword>
<dbReference type="Pfam" id="PF03328">
    <property type="entry name" value="HpcH_HpaI"/>
    <property type="match status" value="1"/>
</dbReference>
<evidence type="ECO:0000259" key="4">
    <source>
        <dbReference type="Pfam" id="PF03328"/>
    </source>
</evidence>
<dbReference type="GO" id="GO:0005737">
    <property type="term" value="C:cytoplasm"/>
    <property type="evidence" value="ECO:0007669"/>
    <property type="project" value="TreeGrafter"/>
</dbReference>
<dbReference type="Gene3D" id="3.20.20.60">
    <property type="entry name" value="Phosphoenolpyruvate-binding domains"/>
    <property type="match status" value="1"/>
</dbReference>
<evidence type="ECO:0000256" key="1">
    <source>
        <dbReference type="ARBA" id="ARBA00005568"/>
    </source>
</evidence>
<evidence type="ECO:0000313" key="5">
    <source>
        <dbReference type="EMBL" id="PWV97104.1"/>
    </source>
</evidence>
<keyword evidence="3" id="KW-0456">Lyase</keyword>
<dbReference type="InterPro" id="IPR050251">
    <property type="entry name" value="HpcH-HpaI_aldolase"/>
</dbReference>
<dbReference type="RefSeq" id="WP_245415447.1">
    <property type="nucleotide sequence ID" value="NZ_QGTR01000007.1"/>
</dbReference>
<dbReference type="Proteomes" id="UP000246352">
    <property type="component" value="Unassembled WGS sequence"/>
</dbReference>
<sequence>MNGSDFSTFRSRFRNGEPLFGTFLKTPTTHASEIMGSVGFDFVVIDEEHAPFNPETTDQMLLACRASGVAGIVRVRGSEACHILPVLDGGATGVLVPHVDSVAKAKAVVDACRYATGTRGFSNTTRAGGFGRAGFAGHVSEQDNGVTVIAMIEDPHAIDLVDQILAVDGIDGVFIGRGDLTIAYRQWDGGSPAVREATDTILAAARKAGKPVCILAGSLDDAAELTAKGASAFILSSDQGLMRQAAIKTLADFSERVAQSLEKADA</sequence>
<feature type="domain" description="HpcH/HpaI aldolase/citrate lyase" evidence="4">
    <location>
        <begin position="21"/>
        <end position="244"/>
    </location>
</feature>
<organism evidence="5 6">
    <name type="scientific">Hoeflea marina</name>
    <dbReference type="NCBI Taxonomy" id="274592"/>
    <lineage>
        <taxon>Bacteria</taxon>
        <taxon>Pseudomonadati</taxon>
        <taxon>Pseudomonadota</taxon>
        <taxon>Alphaproteobacteria</taxon>
        <taxon>Hyphomicrobiales</taxon>
        <taxon>Rhizobiaceae</taxon>
        <taxon>Hoeflea</taxon>
    </lineage>
</organism>
<comment type="similarity">
    <text evidence="1">Belongs to the HpcH/HpaI aldolase family.</text>
</comment>
<dbReference type="InterPro" id="IPR015813">
    <property type="entry name" value="Pyrv/PenolPyrv_kinase-like_dom"/>
</dbReference>
<reference evidence="5 6" key="1">
    <citation type="submission" date="2018-05" db="EMBL/GenBank/DDBJ databases">
        <title>Genomic Encyclopedia of Type Strains, Phase IV (KMG-IV): sequencing the most valuable type-strain genomes for metagenomic binning, comparative biology and taxonomic classification.</title>
        <authorList>
            <person name="Goeker M."/>
        </authorList>
    </citation>
    <scope>NUCLEOTIDE SEQUENCE [LARGE SCALE GENOMIC DNA]</scope>
    <source>
        <strain evidence="5 6">DSM 16791</strain>
    </source>
</reference>
<dbReference type="AlphaFoldDB" id="A0A317PEE4"/>